<comment type="caution">
    <text evidence="2">The sequence shown here is derived from an EMBL/GenBank/DDBJ whole genome shotgun (WGS) entry which is preliminary data.</text>
</comment>
<dbReference type="Pfam" id="PF01261">
    <property type="entry name" value="AP_endonuc_2"/>
    <property type="match status" value="1"/>
</dbReference>
<reference evidence="2 3" key="1">
    <citation type="submission" date="2019-03" db="EMBL/GenBank/DDBJ databases">
        <title>This is whole genome sequence of Paenibacillus sp MS74 strain.</title>
        <authorList>
            <person name="Trinh H.N."/>
        </authorList>
    </citation>
    <scope>NUCLEOTIDE SEQUENCE [LARGE SCALE GENOMIC DNA]</scope>
    <source>
        <strain evidence="2 3">MS74</strain>
    </source>
</reference>
<accession>A0A4R5KL14</accession>
<dbReference type="OrthoDB" id="3185623at2"/>
<evidence type="ECO:0000313" key="2">
    <source>
        <dbReference type="EMBL" id="TDF96176.1"/>
    </source>
</evidence>
<dbReference type="Gene3D" id="3.20.20.150">
    <property type="entry name" value="Divalent-metal-dependent TIM barrel enzymes"/>
    <property type="match status" value="1"/>
</dbReference>
<evidence type="ECO:0000313" key="3">
    <source>
        <dbReference type="Proteomes" id="UP000295636"/>
    </source>
</evidence>
<proteinExistence type="predicted"/>
<dbReference type="InterPro" id="IPR036237">
    <property type="entry name" value="Xyl_isomerase-like_sf"/>
</dbReference>
<dbReference type="GO" id="GO:0016853">
    <property type="term" value="F:isomerase activity"/>
    <property type="evidence" value="ECO:0007669"/>
    <property type="project" value="UniProtKB-KW"/>
</dbReference>
<name>A0A4R5KL14_9BACL</name>
<dbReference type="AlphaFoldDB" id="A0A4R5KL14"/>
<dbReference type="InterPro" id="IPR013022">
    <property type="entry name" value="Xyl_isomerase-like_TIM-brl"/>
</dbReference>
<dbReference type="InterPro" id="IPR050312">
    <property type="entry name" value="IolE/XylAMocC-like"/>
</dbReference>
<dbReference type="PANTHER" id="PTHR12110:SF41">
    <property type="entry name" value="INOSOSE DEHYDRATASE"/>
    <property type="match status" value="1"/>
</dbReference>
<protein>
    <submittedName>
        <fullName evidence="2">Sugar phosphate isomerase/epimerase</fullName>
    </submittedName>
</protein>
<keyword evidence="2" id="KW-0413">Isomerase</keyword>
<dbReference type="SUPFAM" id="SSF51658">
    <property type="entry name" value="Xylose isomerase-like"/>
    <property type="match status" value="1"/>
</dbReference>
<dbReference type="RefSeq" id="WP_133230354.1">
    <property type="nucleotide sequence ID" value="NZ_SMRT01000008.1"/>
</dbReference>
<feature type="domain" description="Xylose isomerase-like TIM barrel" evidence="1">
    <location>
        <begin position="24"/>
        <end position="289"/>
    </location>
</feature>
<organism evidence="2 3">
    <name type="scientific">Paenibacillus piri</name>
    <dbReference type="NCBI Taxonomy" id="2547395"/>
    <lineage>
        <taxon>Bacteria</taxon>
        <taxon>Bacillati</taxon>
        <taxon>Bacillota</taxon>
        <taxon>Bacilli</taxon>
        <taxon>Bacillales</taxon>
        <taxon>Paenibacillaceae</taxon>
        <taxon>Paenibacillus</taxon>
    </lineage>
</organism>
<sequence length="291" mass="31856">MKLTNKIGVIVDSFGIGVRAGLLKARDVGAQGVQIYAVKGEMDPAHLSAQARKELKSYIDSLGLEISALCGDLGGHGFQDRKANAEKIEKSKRILDLAMELGTNIVTTHIGIVPDDKGHEVYDAMQTACEELSNYARSMDAYFAIETGPERAAHLKSFLDSLTANGVSVNFDPANMVMVTGDDPVQGVRILKDYIVHTHVKDGVRLREVDPKDIYGFLGHHKMEHEKIAEMASAGEAFREVPLGEGKVPFADYFAALQEIGYTGYLTIEREVGDQPETDIRKAVAFIQAYK</sequence>
<dbReference type="PANTHER" id="PTHR12110">
    <property type="entry name" value="HYDROXYPYRUVATE ISOMERASE"/>
    <property type="match status" value="1"/>
</dbReference>
<dbReference type="Proteomes" id="UP000295636">
    <property type="component" value="Unassembled WGS sequence"/>
</dbReference>
<gene>
    <name evidence="2" type="ORF">E1757_17400</name>
</gene>
<dbReference type="EMBL" id="SMRT01000008">
    <property type="protein sequence ID" value="TDF96176.1"/>
    <property type="molecule type" value="Genomic_DNA"/>
</dbReference>
<keyword evidence="3" id="KW-1185">Reference proteome</keyword>
<evidence type="ECO:0000259" key="1">
    <source>
        <dbReference type="Pfam" id="PF01261"/>
    </source>
</evidence>